<name>A0A918ND57_9ACTN</name>
<dbReference type="SUPFAM" id="SSF52091">
    <property type="entry name" value="SpoIIaa-like"/>
    <property type="match status" value="1"/>
</dbReference>
<feature type="domain" description="STAS" evidence="1">
    <location>
        <begin position="10"/>
        <end position="113"/>
    </location>
</feature>
<dbReference type="CDD" id="cd07043">
    <property type="entry name" value="STAS_anti-anti-sigma_factors"/>
    <property type="match status" value="1"/>
</dbReference>
<dbReference type="Gene3D" id="3.30.750.24">
    <property type="entry name" value="STAS domain"/>
    <property type="match status" value="1"/>
</dbReference>
<accession>A0A918ND57</accession>
<dbReference type="InterPro" id="IPR036513">
    <property type="entry name" value="STAS_dom_sf"/>
</dbReference>
<dbReference type="Proteomes" id="UP000619244">
    <property type="component" value="Unassembled WGS sequence"/>
</dbReference>
<sequence>MDQHTEPRLVMRRVRADQHAVLVYLAGELDLDTTRLLVEDFVQLALHRDDHHRVLLNLSDITYCDPGSLFTLLGLCNALHAIGVLVTITDLSTAVRTMITLVGLGDQLPLHRP</sequence>
<proteinExistence type="predicted"/>
<reference evidence="2" key="1">
    <citation type="journal article" date="2014" name="Int. J. Syst. Evol. Microbiol.">
        <title>Complete genome sequence of Corynebacterium casei LMG S-19264T (=DSM 44701T), isolated from a smear-ripened cheese.</title>
        <authorList>
            <consortium name="US DOE Joint Genome Institute (JGI-PGF)"/>
            <person name="Walter F."/>
            <person name="Albersmeier A."/>
            <person name="Kalinowski J."/>
            <person name="Ruckert C."/>
        </authorList>
    </citation>
    <scope>NUCLEOTIDE SEQUENCE</scope>
    <source>
        <strain evidence="2">JCM 4790</strain>
    </source>
</reference>
<gene>
    <name evidence="2" type="ORF">GCM10010358_11130</name>
</gene>
<comment type="caution">
    <text evidence="2">The sequence shown here is derived from an EMBL/GenBank/DDBJ whole genome shotgun (WGS) entry which is preliminary data.</text>
</comment>
<dbReference type="InterPro" id="IPR002645">
    <property type="entry name" value="STAS_dom"/>
</dbReference>
<dbReference type="AlphaFoldDB" id="A0A918ND57"/>
<protein>
    <recommendedName>
        <fullName evidence="1">STAS domain-containing protein</fullName>
    </recommendedName>
</protein>
<dbReference type="Pfam" id="PF01740">
    <property type="entry name" value="STAS"/>
    <property type="match status" value="1"/>
</dbReference>
<keyword evidence="3" id="KW-1185">Reference proteome</keyword>
<organism evidence="2 3">
    <name type="scientific">Streptomyces minutiscleroticus</name>
    <dbReference type="NCBI Taxonomy" id="68238"/>
    <lineage>
        <taxon>Bacteria</taxon>
        <taxon>Bacillati</taxon>
        <taxon>Actinomycetota</taxon>
        <taxon>Actinomycetes</taxon>
        <taxon>Kitasatosporales</taxon>
        <taxon>Streptomycetaceae</taxon>
        <taxon>Streptomyces</taxon>
    </lineage>
</organism>
<evidence type="ECO:0000313" key="3">
    <source>
        <dbReference type="Proteomes" id="UP000619244"/>
    </source>
</evidence>
<dbReference type="PROSITE" id="PS50801">
    <property type="entry name" value="STAS"/>
    <property type="match status" value="1"/>
</dbReference>
<evidence type="ECO:0000313" key="2">
    <source>
        <dbReference type="EMBL" id="GGX58791.1"/>
    </source>
</evidence>
<dbReference type="RefSeq" id="WP_190189039.1">
    <property type="nucleotide sequence ID" value="NZ_BMVU01000003.1"/>
</dbReference>
<reference evidence="2" key="2">
    <citation type="submission" date="2020-09" db="EMBL/GenBank/DDBJ databases">
        <authorList>
            <person name="Sun Q."/>
            <person name="Ohkuma M."/>
        </authorList>
    </citation>
    <scope>NUCLEOTIDE SEQUENCE</scope>
    <source>
        <strain evidence="2">JCM 4790</strain>
    </source>
</reference>
<evidence type="ECO:0000259" key="1">
    <source>
        <dbReference type="PROSITE" id="PS50801"/>
    </source>
</evidence>
<dbReference type="EMBL" id="BMVU01000003">
    <property type="protein sequence ID" value="GGX58791.1"/>
    <property type="molecule type" value="Genomic_DNA"/>
</dbReference>